<dbReference type="Pfam" id="PF01903">
    <property type="entry name" value="CbiX"/>
    <property type="match status" value="2"/>
</dbReference>
<evidence type="ECO:0000256" key="2">
    <source>
        <dbReference type="ARBA" id="ARBA00023239"/>
    </source>
</evidence>
<dbReference type="PANTHER" id="PTHR33542">
    <property type="entry name" value="SIROHYDROCHLORIN FERROCHELATASE, CHLOROPLASTIC"/>
    <property type="match status" value="1"/>
</dbReference>
<proteinExistence type="predicted"/>
<keyword evidence="2" id="KW-0456">Lyase</keyword>
<evidence type="ECO:0008006" key="5">
    <source>
        <dbReference type="Google" id="ProtNLM"/>
    </source>
</evidence>
<dbReference type="EMBL" id="JADEWC010000004">
    <property type="protein sequence ID" value="MBE9221629.1"/>
    <property type="molecule type" value="Genomic_DNA"/>
</dbReference>
<protein>
    <recommendedName>
        <fullName evidence="5">Cobalamin biosynthesis protein CbiX</fullName>
    </recommendedName>
</protein>
<dbReference type="SUPFAM" id="SSF53800">
    <property type="entry name" value="Chelatase"/>
    <property type="match status" value="1"/>
</dbReference>
<reference evidence="3 4" key="1">
    <citation type="submission" date="2020-10" db="EMBL/GenBank/DDBJ databases">
        <authorList>
            <person name="Castelo-Branco R."/>
            <person name="Eusebio N."/>
            <person name="Adriana R."/>
            <person name="Vieira A."/>
            <person name="Brugerolle De Fraissinette N."/>
            <person name="Rezende De Castro R."/>
            <person name="Schneider M.P."/>
            <person name="Vasconcelos V."/>
            <person name="Leao P.N."/>
        </authorList>
    </citation>
    <scope>NUCLEOTIDE SEQUENCE [LARGE SCALE GENOMIC DNA]</scope>
    <source>
        <strain evidence="3 4">LEGE 03274</strain>
    </source>
</reference>
<name>A0ABR9V486_9CHRO</name>
<keyword evidence="4" id="KW-1185">Reference proteome</keyword>
<gene>
    <name evidence="3" type="ORF">IQ215_02870</name>
</gene>
<dbReference type="InterPro" id="IPR050963">
    <property type="entry name" value="Sirohydro_Cobaltochel/CbiX"/>
</dbReference>
<dbReference type="Proteomes" id="UP000654604">
    <property type="component" value="Unassembled WGS sequence"/>
</dbReference>
<dbReference type="CDD" id="cd03416">
    <property type="entry name" value="CbiX_SirB_N"/>
    <property type="match status" value="2"/>
</dbReference>
<keyword evidence="1" id="KW-0479">Metal-binding</keyword>
<evidence type="ECO:0000256" key="1">
    <source>
        <dbReference type="ARBA" id="ARBA00022723"/>
    </source>
</evidence>
<dbReference type="Gene3D" id="3.40.50.1400">
    <property type="match status" value="2"/>
</dbReference>
<organism evidence="3 4">
    <name type="scientific">Cyanobacterium stanieri LEGE 03274</name>
    <dbReference type="NCBI Taxonomy" id="1828756"/>
    <lineage>
        <taxon>Bacteria</taxon>
        <taxon>Bacillati</taxon>
        <taxon>Cyanobacteriota</taxon>
        <taxon>Cyanophyceae</taxon>
        <taxon>Oscillatoriophycideae</taxon>
        <taxon>Chroococcales</taxon>
        <taxon>Geminocystaceae</taxon>
        <taxon>Cyanobacterium</taxon>
    </lineage>
</organism>
<dbReference type="InterPro" id="IPR002762">
    <property type="entry name" value="CbiX-like"/>
</dbReference>
<accession>A0ABR9V486</accession>
<dbReference type="RefSeq" id="WP_193799818.1">
    <property type="nucleotide sequence ID" value="NZ_JADEWC010000004.1"/>
</dbReference>
<evidence type="ECO:0000313" key="4">
    <source>
        <dbReference type="Proteomes" id="UP000654604"/>
    </source>
</evidence>
<evidence type="ECO:0000313" key="3">
    <source>
        <dbReference type="EMBL" id="MBE9221629.1"/>
    </source>
</evidence>
<dbReference type="PANTHER" id="PTHR33542:SF3">
    <property type="entry name" value="SIROHYDROCHLORIN FERROCHELATASE, CHLOROPLASTIC"/>
    <property type="match status" value="1"/>
</dbReference>
<comment type="caution">
    <text evidence="3">The sequence shown here is derived from an EMBL/GenBank/DDBJ whole genome shotgun (WGS) entry which is preliminary data.</text>
</comment>
<sequence>MNNNHTGYLLVAHGSRNPQYRTYLNNLADLIRQKLTQKGIPSHLDSCYLELSSQSLADKITEFACFCHQHKYNSIKILPLFLFSGTHVMDDIPEQEAIAFKNISDLGMDIKILPHLGSESSLTQFLEKKYQKYPNYTRLLISHGTRLERGQKEAQLLAKKSSATLAFWSINPFFDQVIINLIKSGVENIVMLPYFLFPGKITRAIAVRAEEIKNEYNDFNLRIIEPLGANSELADLITESLLKE</sequence>